<dbReference type="GO" id="GO:0005524">
    <property type="term" value="F:ATP binding"/>
    <property type="evidence" value="ECO:0007669"/>
    <property type="project" value="UniProtKB-KW"/>
</dbReference>
<name>A0A7X0SPL0_9BACL</name>
<dbReference type="Pfam" id="PF07730">
    <property type="entry name" value="HisKA_3"/>
    <property type="match status" value="1"/>
</dbReference>
<keyword evidence="8" id="KW-0902">Two-component regulatory system</keyword>
<dbReference type="InterPro" id="IPR011712">
    <property type="entry name" value="Sig_transdc_His_kin_sub3_dim/P"/>
</dbReference>
<feature type="domain" description="Signal transduction histidine kinase subgroup 3 dimerisation and phosphoacceptor" evidence="11">
    <location>
        <begin position="194"/>
        <end position="255"/>
    </location>
</feature>
<proteinExistence type="predicted"/>
<reference evidence="12 13" key="1">
    <citation type="submission" date="2020-08" db="EMBL/GenBank/DDBJ databases">
        <title>Cohnella phylogeny.</title>
        <authorList>
            <person name="Dunlap C."/>
        </authorList>
    </citation>
    <scope>NUCLEOTIDE SEQUENCE [LARGE SCALE GENOMIC DNA]</scope>
    <source>
        <strain evidence="12 13">CBP 2801</strain>
    </source>
</reference>
<evidence type="ECO:0000256" key="2">
    <source>
        <dbReference type="ARBA" id="ARBA00012438"/>
    </source>
</evidence>
<organism evidence="12 13">
    <name type="scientific">Cohnella zeiphila</name>
    <dbReference type="NCBI Taxonomy" id="2761120"/>
    <lineage>
        <taxon>Bacteria</taxon>
        <taxon>Bacillati</taxon>
        <taxon>Bacillota</taxon>
        <taxon>Bacilli</taxon>
        <taxon>Bacillales</taxon>
        <taxon>Paenibacillaceae</taxon>
        <taxon>Cohnella</taxon>
    </lineage>
</organism>
<feature type="transmembrane region" description="Helical" evidence="9">
    <location>
        <begin position="109"/>
        <end position="126"/>
    </location>
</feature>
<dbReference type="GO" id="GO:0016020">
    <property type="term" value="C:membrane"/>
    <property type="evidence" value="ECO:0007669"/>
    <property type="project" value="InterPro"/>
</dbReference>
<keyword evidence="3" id="KW-0597">Phosphoprotein</keyword>
<dbReference type="Proteomes" id="UP000564644">
    <property type="component" value="Unassembled WGS sequence"/>
</dbReference>
<evidence type="ECO:0000256" key="5">
    <source>
        <dbReference type="ARBA" id="ARBA00022741"/>
    </source>
</evidence>
<evidence type="ECO:0000256" key="9">
    <source>
        <dbReference type="SAM" id="Phobius"/>
    </source>
</evidence>
<evidence type="ECO:0000259" key="11">
    <source>
        <dbReference type="Pfam" id="PF07730"/>
    </source>
</evidence>
<dbReference type="InterPro" id="IPR036890">
    <property type="entry name" value="HATPase_C_sf"/>
</dbReference>
<feature type="domain" description="Histidine kinase/HSP90-like ATPase" evidence="10">
    <location>
        <begin position="301"/>
        <end position="389"/>
    </location>
</feature>
<dbReference type="GO" id="GO:0000155">
    <property type="term" value="F:phosphorelay sensor kinase activity"/>
    <property type="evidence" value="ECO:0007669"/>
    <property type="project" value="InterPro"/>
</dbReference>
<dbReference type="EMBL" id="JACJVO010000031">
    <property type="protein sequence ID" value="MBB6733835.1"/>
    <property type="molecule type" value="Genomic_DNA"/>
</dbReference>
<gene>
    <name evidence="12" type="ORF">H7C18_23195</name>
</gene>
<evidence type="ECO:0000256" key="1">
    <source>
        <dbReference type="ARBA" id="ARBA00000085"/>
    </source>
</evidence>
<accession>A0A7X0SPL0</accession>
<dbReference type="Gene3D" id="1.20.5.1930">
    <property type="match status" value="1"/>
</dbReference>
<dbReference type="CDD" id="cd16917">
    <property type="entry name" value="HATPase_UhpB-NarQ-NarX-like"/>
    <property type="match status" value="1"/>
</dbReference>
<evidence type="ECO:0000256" key="3">
    <source>
        <dbReference type="ARBA" id="ARBA00022553"/>
    </source>
</evidence>
<keyword evidence="4" id="KW-0808">Transferase</keyword>
<evidence type="ECO:0000256" key="8">
    <source>
        <dbReference type="ARBA" id="ARBA00023012"/>
    </source>
</evidence>
<dbReference type="EC" id="2.7.13.3" evidence="2"/>
<comment type="caution">
    <text evidence="12">The sequence shown here is derived from an EMBL/GenBank/DDBJ whole genome shotgun (WGS) entry which is preliminary data.</text>
</comment>
<evidence type="ECO:0000256" key="7">
    <source>
        <dbReference type="ARBA" id="ARBA00022840"/>
    </source>
</evidence>
<dbReference type="GO" id="GO:0046983">
    <property type="term" value="F:protein dimerization activity"/>
    <property type="evidence" value="ECO:0007669"/>
    <property type="project" value="InterPro"/>
</dbReference>
<keyword evidence="9" id="KW-0472">Membrane</keyword>
<feature type="transmembrane region" description="Helical" evidence="9">
    <location>
        <begin position="59"/>
        <end position="77"/>
    </location>
</feature>
<keyword evidence="5" id="KW-0547">Nucleotide-binding</keyword>
<keyword evidence="13" id="KW-1185">Reference proteome</keyword>
<dbReference type="SUPFAM" id="SSF55874">
    <property type="entry name" value="ATPase domain of HSP90 chaperone/DNA topoisomerase II/histidine kinase"/>
    <property type="match status" value="1"/>
</dbReference>
<dbReference type="Gene3D" id="3.30.565.10">
    <property type="entry name" value="Histidine kinase-like ATPase, C-terminal domain"/>
    <property type="match status" value="1"/>
</dbReference>
<keyword evidence="9" id="KW-1133">Transmembrane helix</keyword>
<feature type="transmembrane region" description="Helical" evidence="9">
    <location>
        <begin position="34"/>
        <end position="50"/>
    </location>
</feature>
<evidence type="ECO:0000259" key="10">
    <source>
        <dbReference type="Pfam" id="PF02518"/>
    </source>
</evidence>
<evidence type="ECO:0000256" key="6">
    <source>
        <dbReference type="ARBA" id="ARBA00022777"/>
    </source>
</evidence>
<dbReference type="PANTHER" id="PTHR24421:SF10">
    <property type="entry name" value="NITRATE_NITRITE SENSOR PROTEIN NARQ"/>
    <property type="match status" value="1"/>
</dbReference>
<sequence length="395" mass="43321">MGPMPVRFFATAFTVFLLFQYSDRFPAFGVVDWTAFTVLLLAYLAFIWLRERSWGMREYAAMAALVIVCSLAIQARHPSYSPSFGGDIASLLLWPLVWLVASAHRFGKIVLVSLAAVLAAIVYINHDSSSPFSQLLGPLGLFFGVRGITSLKESVRISQLHLEELNEAHARLQQAHGELQEAAVQSMRYAALTERTRLAGEIHDGIGHHLTSLIVQLQALELMLPDRPAQAAGQLPVLLDVARKAMGEVRSAVREWSDDDTGLGLIALKGLVGQSAEHSGIRMRFECREEGLPELPMAVGTTLYRVLQEALTNVVKHSGAKSAVIRLEAQSGRIVMTVSDDGNYTEGSGLTPDFGMRGMRSRCEAAGGSLVWRTNDPRGLTIQANLPLERKENEE</sequence>
<dbReference type="AlphaFoldDB" id="A0A7X0SPL0"/>
<evidence type="ECO:0000313" key="12">
    <source>
        <dbReference type="EMBL" id="MBB6733835.1"/>
    </source>
</evidence>
<keyword evidence="7" id="KW-0067">ATP-binding</keyword>
<evidence type="ECO:0000313" key="13">
    <source>
        <dbReference type="Proteomes" id="UP000564644"/>
    </source>
</evidence>
<dbReference type="RefSeq" id="WP_185131494.1">
    <property type="nucleotide sequence ID" value="NZ_JACJVO010000031.1"/>
</dbReference>
<dbReference type="Pfam" id="PF02518">
    <property type="entry name" value="HATPase_c"/>
    <property type="match status" value="1"/>
</dbReference>
<keyword evidence="9" id="KW-0812">Transmembrane</keyword>
<protein>
    <recommendedName>
        <fullName evidence="2">histidine kinase</fullName>
        <ecNumber evidence="2">2.7.13.3</ecNumber>
    </recommendedName>
</protein>
<dbReference type="InterPro" id="IPR050482">
    <property type="entry name" value="Sensor_HK_TwoCompSys"/>
</dbReference>
<keyword evidence="6 12" id="KW-0418">Kinase</keyword>
<dbReference type="PANTHER" id="PTHR24421">
    <property type="entry name" value="NITRATE/NITRITE SENSOR PROTEIN NARX-RELATED"/>
    <property type="match status" value="1"/>
</dbReference>
<comment type="catalytic activity">
    <reaction evidence="1">
        <text>ATP + protein L-histidine = ADP + protein N-phospho-L-histidine.</text>
        <dbReference type="EC" id="2.7.13.3"/>
    </reaction>
</comment>
<evidence type="ECO:0000256" key="4">
    <source>
        <dbReference type="ARBA" id="ARBA00022679"/>
    </source>
</evidence>
<dbReference type="InterPro" id="IPR003594">
    <property type="entry name" value="HATPase_dom"/>
</dbReference>
<feature type="transmembrane region" description="Helical" evidence="9">
    <location>
        <begin position="83"/>
        <end position="102"/>
    </location>
</feature>